<accession>A0ABM1S487</accession>
<dbReference type="Gene3D" id="1.50.10.20">
    <property type="match status" value="1"/>
</dbReference>
<keyword evidence="14" id="KW-1185">Reference proteome</keyword>
<keyword evidence="9" id="KW-0677">Repeat</keyword>
<evidence type="ECO:0000256" key="1">
    <source>
        <dbReference type="ARBA" id="ARBA00001946"/>
    </source>
</evidence>
<evidence type="ECO:0000313" key="14">
    <source>
        <dbReference type="Proteomes" id="UP000694941"/>
    </source>
</evidence>
<comment type="similarity">
    <text evidence="3">Belongs to the protein prenyltransferase subunit beta family.</text>
</comment>
<dbReference type="Pfam" id="PF00432">
    <property type="entry name" value="Prenyltrans"/>
    <property type="match status" value="1"/>
</dbReference>
<dbReference type="Proteomes" id="UP000694941">
    <property type="component" value="Unplaced"/>
</dbReference>
<proteinExistence type="inferred from homology"/>
<keyword evidence="11" id="KW-0460">Magnesium</keyword>
<evidence type="ECO:0000256" key="4">
    <source>
        <dbReference type="ARBA" id="ARBA00012700"/>
    </source>
</evidence>
<keyword evidence="10" id="KW-0862">Zinc</keyword>
<organism evidence="14 15">
    <name type="scientific">Limulus polyphemus</name>
    <name type="common">Atlantic horseshoe crab</name>
    <dbReference type="NCBI Taxonomy" id="6850"/>
    <lineage>
        <taxon>Eukaryota</taxon>
        <taxon>Metazoa</taxon>
        <taxon>Ecdysozoa</taxon>
        <taxon>Arthropoda</taxon>
        <taxon>Chelicerata</taxon>
        <taxon>Merostomata</taxon>
        <taxon>Xiphosura</taxon>
        <taxon>Limulidae</taxon>
        <taxon>Limulus</taxon>
    </lineage>
</organism>
<name>A0ABM1S487_LIMPO</name>
<feature type="domain" description="Prenyltransferase alpha-alpha toroid" evidence="13">
    <location>
        <begin position="21"/>
        <end position="348"/>
    </location>
</feature>
<dbReference type="RefSeq" id="XP_022238442.1">
    <property type="nucleotide sequence ID" value="XM_022382734.1"/>
</dbReference>
<dbReference type="InterPro" id="IPR008930">
    <property type="entry name" value="Terpenoid_cyclase/PrenylTrfase"/>
</dbReference>
<evidence type="ECO:0000256" key="12">
    <source>
        <dbReference type="ARBA" id="ARBA00031713"/>
    </source>
</evidence>
<dbReference type="CDD" id="cd02895">
    <property type="entry name" value="GGTase-I"/>
    <property type="match status" value="1"/>
</dbReference>
<dbReference type="SUPFAM" id="SSF48239">
    <property type="entry name" value="Terpenoid cyclases/Protein prenyltransferases"/>
    <property type="match status" value="1"/>
</dbReference>
<evidence type="ECO:0000256" key="3">
    <source>
        <dbReference type="ARBA" id="ARBA00010497"/>
    </source>
</evidence>
<reference evidence="15" key="1">
    <citation type="submission" date="2025-08" db="UniProtKB">
        <authorList>
            <consortium name="RefSeq"/>
        </authorList>
    </citation>
    <scope>IDENTIFICATION</scope>
    <source>
        <tissue evidence="15">Muscle</tissue>
    </source>
</reference>
<evidence type="ECO:0000256" key="5">
    <source>
        <dbReference type="ARBA" id="ARBA00020603"/>
    </source>
</evidence>
<dbReference type="InterPro" id="IPR041960">
    <property type="entry name" value="GGTase_I_beta"/>
</dbReference>
<evidence type="ECO:0000256" key="2">
    <source>
        <dbReference type="ARBA" id="ARBA00001947"/>
    </source>
</evidence>
<evidence type="ECO:0000256" key="9">
    <source>
        <dbReference type="ARBA" id="ARBA00022737"/>
    </source>
</evidence>
<evidence type="ECO:0000313" key="15">
    <source>
        <dbReference type="RefSeq" id="XP_022238442.1"/>
    </source>
</evidence>
<sequence length="371" mass="41136">MAASECVELHGRRDDDDEVIFLKDKCIRYFKRCLQVLPERFSSLDVTRLTVAFFAISGLDLLDAIDAIKDEKEKIIEWIYSYQVLPDKIESNRSRCGFRGSSAVGAPPSMGKPENAHPYDSGHIAMTYSALSTLLVLGDDLSRVDKKAIIQGVEALQQPDGSFCPLIDGAEKDMRFIYCAACICYILQDWGEIDKEKIVKFIQKCINYDGGIAQVPGAESHGGSIFCAVAALSLIDQLQTAFSPSQINKLRWWCLKRQDSGFQGRPNKPVDTCYSFWVGASLTLLDYYHFVDTQQNIAFILSTQDDIAGGLAKWPDVVPDPLHTYLGIGGLSLAGKEGVLPIHPGLNISKRAVDHLKHIHNQWGVASNIYS</sequence>
<dbReference type="EC" id="2.5.1.59" evidence="4"/>
<evidence type="ECO:0000256" key="6">
    <source>
        <dbReference type="ARBA" id="ARBA00022602"/>
    </source>
</evidence>
<keyword evidence="8" id="KW-0479">Metal-binding</keyword>
<dbReference type="GeneID" id="106478871"/>
<keyword evidence="6" id="KW-0637">Prenyltransferase</keyword>
<dbReference type="PANTHER" id="PTHR11774">
    <property type="entry name" value="GERANYLGERANYL TRANSFERASE TYPE BETA SUBUNIT"/>
    <property type="match status" value="1"/>
</dbReference>
<evidence type="ECO:0000256" key="8">
    <source>
        <dbReference type="ARBA" id="ARBA00022723"/>
    </source>
</evidence>
<evidence type="ECO:0000256" key="7">
    <source>
        <dbReference type="ARBA" id="ARBA00022679"/>
    </source>
</evidence>
<evidence type="ECO:0000259" key="13">
    <source>
        <dbReference type="Pfam" id="PF00432"/>
    </source>
</evidence>
<comment type="cofactor">
    <cofactor evidence="1">
        <name>Mg(2+)</name>
        <dbReference type="ChEBI" id="CHEBI:18420"/>
    </cofactor>
</comment>
<keyword evidence="7" id="KW-0808">Transferase</keyword>
<dbReference type="PANTHER" id="PTHR11774:SF4">
    <property type="entry name" value="GERANYLGERANYL TRANSFERASE TYPE-1 SUBUNIT BETA"/>
    <property type="match status" value="1"/>
</dbReference>
<protein>
    <recommendedName>
        <fullName evidence="5">Geranylgeranyl transferase type-1 subunit beta</fullName>
        <ecNumber evidence="4">2.5.1.59</ecNumber>
    </recommendedName>
    <alternativeName>
        <fullName evidence="12">Geranylgeranyl transferase type I subunit beta</fullName>
    </alternativeName>
</protein>
<evidence type="ECO:0000256" key="10">
    <source>
        <dbReference type="ARBA" id="ARBA00022833"/>
    </source>
</evidence>
<gene>
    <name evidence="15" type="primary">LOC106478871</name>
</gene>
<evidence type="ECO:0000256" key="11">
    <source>
        <dbReference type="ARBA" id="ARBA00022842"/>
    </source>
</evidence>
<dbReference type="InterPro" id="IPR045089">
    <property type="entry name" value="PGGT1B-like"/>
</dbReference>
<comment type="cofactor">
    <cofactor evidence="2">
        <name>Zn(2+)</name>
        <dbReference type="ChEBI" id="CHEBI:29105"/>
    </cofactor>
</comment>
<dbReference type="InterPro" id="IPR001330">
    <property type="entry name" value="Prenyltrans"/>
</dbReference>